<evidence type="ECO:0000256" key="1">
    <source>
        <dbReference type="SAM" id="MobiDB-lite"/>
    </source>
</evidence>
<dbReference type="InterPro" id="IPR038765">
    <property type="entry name" value="Papain-like_cys_pep_sf"/>
</dbReference>
<dbReference type="EMBL" id="JBEPMX010000005">
    <property type="protein sequence ID" value="MET3683215.1"/>
    <property type="molecule type" value="Genomic_DNA"/>
</dbReference>
<keyword evidence="2" id="KW-1133">Transmembrane helix</keyword>
<dbReference type="RefSeq" id="WP_354219804.1">
    <property type="nucleotide sequence ID" value="NZ_JBEPMX010000005.1"/>
</dbReference>
<evidence type="ECO:0000313" key="4">
    <source>
        <dbReference type="EMBL" id="MET3683215.1"/>
    </source>
</evidence>
<accession>A0ABV2KXD9</accession>
<keyword evidence="2" id="KW-0472">Membrane</keyword>
<dbReference type="SMART" id="SM00460">
    <property type="entry name" value="TGc"/>
    <property type="match status" value="1"/>
</dbReference>
<evidence type="ECO:0000313" key="5">
    <source>
        <dbReference type="Proteomes" id="UP001549167"/>
    </source>
</evidence>
<feature type="transmembrane region" description="Helical" evidence="2">
    <location>
        <begin position="114"/>
        <end position="136"/>
    </location>
</feature>
<comment type="caution">
    <text evidence="4">The sequence shown here is derived from an EMBL/GenBank/DDBJ whole genome shotgun (WGS) entry which is preliminary data.</text>
</comment>
<feature type="transmembrane region" description="Helical" evidence="2">
    <location>
        <begin position="143"/>
        <end position="161"/>
    </location>
</feature>
<evidence type="ECO:0000259" key="3">
    <source>
        <dbReference type="SMART" id="SM00460"/>
    </source>
</evidence>
<dbReference type="PANTHER" id="PTHR42736">
    <property type="entry name" value="PROTEIN-GLUTAMINE GAMMA-GLUTAMYLTRANSFERASE"/>
    <property type="match status" value="1"/>
</dbReference>
<dbReference type="Gene3D" id="3.10.620.30">
    <property type="match status" value="1"/>
</dbReference>
<keyword evidence="2" id="KW-0812">Transmembrane</keyword>
<feature type="compositionally biased region" description="Polar residues" evidence="1">
    <location>
        <begin position="589"/>
        <end position="599"/>
    </location>
</feature>
<feature type="transmembrane region" description="Helical" evidence="2">
    <location>
        <begin position="204"/>
        <end position="222"/>
    </location>
</feature>
<feature type="transmembrane region" description="Helical" evidence="2">
    <location>
        <begin position="69"/>
        <end position="94"/>
    </location>
</feature>
<feature type="transmembrane region" description="Helical" evidence="2">
    <location>
        <begin position="12"/>
        <end position="29"/>
    </location>
</feature>
<feature type="transmembrane region" description="Helical" evidence="2">
    <location>
        <begin position="41"/>
        <end position="62"/>
    </location>
</feature>
<feature type="compositionally biased region" description="Acidic residues" evidence="1">
    <location>
        <begin position="600"/>
        <end position="611"/>
    </location>
</feature>
<dbReference type="PANTHER" id="PTHR42736:SF1">
    <property type="entry name" value="PROTEIN-GLUTAMINE GAMMA-GLUTAMYLTRANSFERASE"/>
    <property type="match status" value="1"/>
</dbReference>
<dbReference type="Pfam" id="PF11992">
    <property type="entry name" value="TgpA_N"/>
    <property type="match status" value="1"/>
</dbReference>
<dbReference type="InterPro" id="IPR002931">
    <property type="entry name" value="Transglutaminase-like"/>
</dbReference>
<feature type="transmembrane region" description="Helical" evidence="2">
    <location>
        <begin position="167"/>
        <end position="184"/>
    </location>
</feature>
<dbReference type="Pfam" id="PF13559">
    <property type="entry name" value="DUF4129"/>
    <property type="match status" value="1"/>
</dbReference>
<feature type="region of interest" description="Disordered" evidence="1">
    <location>
        <begin position="583"/>
        <end position="618"/>
    </location>
</feature>
<proteinExistence type="predicted"/>
<organism evidence="4 5">
    <name type="scientific">Alkalibacillus flavidus</name>
    <dbReference type="NCBI Taxonomy" id="546021"/>
    <lineage>
        <taxon>Bacteria</taxon>
        <taxon>Bacillati</taxon>
        <taxon>Bacillota</taxon>
        <taxon>Bacilli</taxon>
        <taxon>Bacillales</taxon>
        <taxon>Bacillaceae</taxon>
        <taxon>Alkalibacillus</taxon>
    </lineage>
</organism>
<reference evidence="4 5" key="1">
    <citation type="submission" date="2024-06" db="EMBL/GenBank/DDBJ databases">
        <title>Genomic Encyclopedia of Type Strains, Phase IV (KMG-IV): sequencing the most valuable type-strain genomes for metagenomic binning, comparative biology and taxonomic classification.</title>
        <authorList>
            <person name="Goeker M."/>
        </authorList>
    </citation>
    <scope>NUCLEOTIDE SEQUENCE [LARGE SCALE GENOMIC DNA]</scope>
    <source>
        <strain evidence="4 5">DSM 23520</strain>
    </source>
</reference>
<dbReference type="Proteomes" id="UP001549167">
    <property type="component" value="Unassembled WGS sequence"/>
</dbReference>
<dbReference type="Pfam" id="PF01841">
    <property type="entry name" value="Transglut_core"/>
    <property type="match status" value="1"/>
</dbReference>
<gene>
    <name evidence="4" type="ORF">ABID56_001306</name>
</gene>
<evidence type="ECO:0000256" key="2">
    <source>
        <dbReference type="SAM" id="Phobius"/>
    </source>
</evidence>
<feature type="domain" description="Transglutaminase-like" evidence="3">
    <location>
        <begin position="482"/>
        <end position="561"/>
    </location>
</feature>
<dbReference type="SUPFAM" id="SSF54001">
    <property type="entry name" value="Cysteine proteinases"/>
    <property type="match status" value="1"/>
</dbReference>
<dbReference type="InterPro" id="IPR052901">
    <property type="entry name" value="Bact_TGase-like"/>
</dbReference>
<dbReference type="InterPro" id="IPR025403">
    <property type="entry name" value="TgpA-like_C"/>
</dbReference>
<dbReference type="InterPro" id="IPR021878">
    <property type="entry name" value="TgpA_N"/>
</dbReference>
<keyword evidence="5" id="KW-1185">Reference proteome</keyword>
<sequence>MRLKLDQSNRWVTLALYIGSMLLLMEWVYPLNIVTDTGETHVFMVFIVLMFALSLLQLPVGVVSTIKGFMLLVFVHYLFVDTTFFSFEWIGLLAQDMMQNIVATMQQNWQALTPLFRTILFLLLLWMLSYLLYYWFVVVKRPFAFILLTVLYVTALDTFTLYEANTAIVRVFVLSALLLVLANFHRIVEKESLALPQPRQWVKWLAPMMFVIGISAAIGYAAPKYEPQWPDPVSFIQAASAGGFGDGPGDGGIRRVGYGENDDRLGGGFQMDDTTVFLATANSPRYWKVETKDVYTGLGWQRSSDGETIANDAGQFPEMSQYGDVVGELETDFQLQMVEPGNLTKLPYIYGTDQVGTDQTGINFEYNPITGELLSLDDGEQMLVEDSYSFEATRPDFPRNAMRQVPVEYNSESGIDEGYLQLPEDLPERVSALAEEIVAEEDQNRYDYAAAIEDYFSRNNFQYATDDVAVPDEDEDYVDQFLFETQRGYCDNFSTSMVVMLRSLDIPARWAKGFTGGDRAFQQETFPDAGSGVFEVENNNAHSWVEVYFPDVGWVPFEPTVGFQNQASFSTGESIEDILEDNEDDTLDQPDSSEQSDVNDQLDEGSDEDETGAAASGDGPTISLWTTVIVSVIVVVTGGLVFYYRDHLTTAWRKRQLKHHPNQSTITQSYQFVMKLLAKEGYPFKPGETLREYASQADRVLDGKSMSELTQYYERFVYRDESLDARTSDYYQVWTRVTDQILSK</sequence>
<feature type="transmembrane region" description="Helical" evidence="2">
    <location>
        <begin position="622"/>
        <end position="644"/>
    </location>
</feature>
<name>A0ABV2KXD9_9BACI</name>
<protein>
    <submittedName>
        <fullName evidence="4">Transglutaminase-like putative cysteine protease</fullName>
    </submittedName>
</protein>